<dbReference type="NCBIfam" id="NF005686">
    <property type="entry name" value="PRK07486.1"/>
    <property type="match status" value="1"/>
</dbReference>
<dbReference type="InterPro" id="IPR023631">
    <property type="entry name" value="Amidase_dom"/>
</dbReference>
<evidence type="ECO:0000313" key="2">
    <source>
        <dbReference type="EMBL" id="PKU23774.1"/>
    </source>
</evidence>
<dbReference type="Proteomes" id="UP000233293">
    <property type="component" value="Unassembled WGS sequence"/>
</dbReference>
<dbReference type="AlphaFoldDB" id="A0A2N3PTP6"/>
<evidence type="ECO:0000259" key="1">
    <source>
        <dbReference type="Pfam" id="PF01425"/>
    </source>
</evidence>
<proteinExistence type="predicted"/>
<dbReference type="InterPro" id="IPR036928">
    <property type="entry name" value="AS_sf"/>
</dbReference>
<sequence length="470" mass="50090">MESDPCLRPAVETLSEIRAGHLSARELMAAHLERISQINPRLNAIVTLEADKAMENAAAADERQARGEDLGPLHGLPIAHKDSFQTRDLRTTFGSKLFADFIPNVDSLVVARAKAAGAICVGKTNLPEFGAGSHTFNALFGYSRNPYDISRTPGGSSGGSAIALATGMTALADGSDMGGSLRNPAGYCNVVGLRPSIGRVPQWPSANAFSTLTVAGPMGRTVADTALLLSVQAGADPRDPLSVPGDGALFRTSLDGDTKGLRIAISPDLGGLPMDPEIRSITAASAGLFEDLGCVVEEATPDLGEANSAFQALRGLAFATGYGSTLERHRDMLKETVIWNIELGLALTGRRVAEAEAARLQAFHRMRNFLETHDFLVAPVSQVPPFPVEEEYVRAIDGTDMETYIDWMKSCYHISITGHPAISVPFAFTAGGLPVGIQIVGKYRDELGLLKLAQAVESVRQCWKRHPICS</sequence>
<dbReference type="Pfam" id="PF01425">
    <property type="entry name" value="Amidase"/>
    <property type="match status" value="1"/>
</dbReference>
<dbReference type="RefSeq" id="WP_101251410.1">
    <property type="nucleotide sequence ID" value="NZ_PIUM01000017.1"/>
</dbReference>
<gene>
    <name evidence="2" type="ORF">CWS72_14880</name>
</gene>
<comment type="caution">
    <text evidence="2">The sequence shown here is derived from an EMBL/GenBank/DDBJ whole genome shotgun (WGS) entry which is preliminary data.</text>
</comment>
<dbReference type="SUPFAM" id="SSF75304">
    <property type="entry name" value="Amidase signature (AS) enzymes"/>
    <property type="match status" value="1"/>
</dbReference>
<dbReference type="EMBL" id="PIUM01000017">
    <property type="protein sequence ID" value="PKU23774.1"/>
    <property type="molecule type" value="Genomic_DNA"/>
</dbReference>
<reference evidence="3" key="1">
    <citation type="submission" date="2017-12" db="EMBL/GenBank/DDBJ databases">
        <title>Draft genome sequence of Telmatospirillum siberiense 26-4b1T, an acidotolerant peatland alphaproteobacterium potentially involved in sulfur cycling.</title>
        <authorList>
            <person name="Hausmann B."/>
            <person name="Pjevac P."/>
            <person name="Schreck K."/>
            <person name="Herbold C.W."/>
            <person name="Daims H."/>
            <person name="Wagner M."/>
            <person name="Pester M."/>
            <person name="Loy A."/>
        </authorList>
    </citation>
    <scope>NUCLEOTIDE SEQUENCE [LARGE SCALE GENOMIC DNA]</scope>
    <source>
        <strain evidence="3">26-4b1</strain>
    </source>
</reference>
<dbReference type="InterPro" id="IPR000120">
    <property type="entry name" value="Amidase"/>
</dbReference>
<dbReference type="OrthoDB" id="7245165at2"/>
<dbReference type="Gene3D" id="3.90.1300.10">
    <property type="entry name" value="Amidase signature (AS) domain"/>
    <property type="match status" value="1"/>
</dbReference>
<protein>
    <submittedName>
        <fullName evidence="2">Amidase</fullName>
    </submittedName>
</protein>
<keyword evidence="3" id="KW-1185">Reference proteome</keyword>
<feature type="domain" description="Amidase" evidence="1">
    <location>
        <begin position="26"/>
        <end position="449"/>
    </location>
</feature>
<dbReference type="PANTHER" id="PTHR11895">
    <property type="entry name" value="TRANSAMIDASE"/>
    <property type="match status" value="1"/>
</dbReference>
<dbReference type="PANTHER" id="PTHR11895:SF76">
    <property type="entry name" value="INDOLEACETAMIDE HYDROLASE"/>
    <property type="match status" value="1"/>
</dbReference>
<dbReference type="GO" id="GO:0003824">
    <property type="term" value="F:catalytic activity"/>
    <property type="evidence" value="ECO:0007669"/>
    <property type="project" value="InterPro"/>
</dbReference>
<accession>A0A2N3PTP6</accession>
<evidence type="ECO:0000313" key="3">
    <source>
        <dbReference type="Proteomes" id="UP000233293"/>
    </source>
</evidence>
<name>A0A2N3PTP6_9PROT</name>
<organism evidence="2 3">
    <name type="scientific">Telmatospirillum siberiense</name>
    <dbReference type="NCBI Taxonomy" id="382514"/>
    <lineage>
        <taxon>Bacteria</taxon>
        <taxon>Pseudomonadati</taxon>
        <taxon>Pseudomonadota</taxon>
        <taxon>Alphaproteobacteria</taxon>
        <taxon>Rhodospirillales</taxon>
        <taxon>Rhodospirillaceae</taxon>
        <taxon>Telmatospirillum</taxon>
    </lineage>
</organism>